<feature type="domain" description="GGDEF" evidence="5">
    <location>
        <begin position="177"/>
        <end position="309"/>
    </location>
</feature>
<evidence type="ECO:0000256" key="4">
    <source>
        <dbReference type="SAM" id="Phobius"/>
    </source>
</evidence>
<dbReference type="Pfam" id="PF00990">
    <property type="entry name" value="GGDEF"/>
    <property type="match status" value="2"/>
</dbReference>
<keyword evidence="7" id="KW-1185">Reference proteome</keyword>
<evidence type="ECO:0000256" key="3">
    <source>
        <dbReference type="SAM" id="Coils"/>
    </source>
</evidence>
<keyword evidence="4" id="KW-0472">Membrane</keyword>
<proteinExistence type="predicted"/>
<feature type="coiled-coil region" evidence="3">
    <location>
        <begin position="112"/>
        <end position="150"/>
    </location>
</feature>
<evidence type="ECO:0000313" key="7">
    <source>
        <dbReference type="Proteomes" id="UP000319852"/>
    </source>
</evidence>
<gene>
    <name evidence="6" type="primary">pleD_4</name>
    <name evidence="6" type="ORF">HG15A2_33020</name>
</gene>
<feature type="transmembrane region" description="Helical" evidence="4">
    <location>
        <begin position="6"/>
        <end position="32"/>
    </location>
</feature>
<dbReference type="OrthoDB" id="243535at2"/>
<dbReference type="InterPro" id="IPR050469">
    <property type="entry name" value="Diguanylate_Cyclase"/>
</dbReference>
<keyword evidence="3" id="KW-0175">Coiled coil</keyword>
<dbReference type="InterPro" id="IPR000160">
    <property type="entry name" value="GGDEF_dom"/>
</dbReference>
<dbReference type="GO" id="GO:0052621">
    <property type="term" value="F:diguanylate cyclase activity"/>
    <property type="evidence" value="ECO:0007669"/>
    <property type="project" value="UniProtKB-EC"/>
</dbReference>
<evidence type="ECO:0000313" key="6">
    <source>
        <dbReference type="EMBL" id="QDS99968.1"/>
    </source>
</evidence>
<dbReference type="EMBL" id="CP036263">
    <property type="protein sequence ID" value="QDS99968.1"/>
    <property type="molecule type" value="Genomic_DNA"/>
</dbReference>
<dbReference type="AlphaFoldDB" id="A0A517MYK2"/>
<dbReference type="RefSeq" id="WP_145061124.1">
    <property type="nucleotide sequence ID" value="NZ_CP036263.1"/>
</dbReference>
<keyword evidence="4" id="KW-1133">Transmembrane helix</keyword>
<name>A0A517MYK2_9BACT</name>
<evidence type="ECO:0000256" key="2">
    <source>
        <dbReference type="ARBA" id="ARBA00034247"/>
    </source>
</evidence>
<sequence>MLLGIAFTSVLIDVGLSLIAVVVGFLGAYFYLQHTAHANLKEGVSDLTEAEQAQAENDAERASMAVDQVRDLTRAVASDVTEHSSVIEGISNQLNAIDQTSKDSSLAIANAIAQMLGANGQLQARLEEAEQKIKNQAEELRTQETEARTDSLTKLANRRAFDHSLEHNLEKFCKERVPFAMILLDVDHFKKFNDTHGHQAGDEVLRVVGRTLNDVVKKTDLPCRYGGEEFAIVLPSTNAQQGRVAAERVRKAIEAATVPFEGKNLKVTASVGLTEVARGDQTDQIIRRADDAVYAAKDNGRNRSYWQDGLECLPIVKGGGQLHSTQSTKKTATVNSGSLASLTDSDAFVDELSRRVAENNRYGVSLSVMHLQICDFAEHQAKFGEAVGELLIESVGGYIRSTLREMDLLGDLSNGHFTIMLPGSGEHEAKLVGKRIQTAISNCVIPMGKNPLRLEMNLGVAVVEPDDDAVSLLDRARELMERTAKGLPIDVYEQVAARV</sequence>
<dbReference type="PROSITE" id="PS50887">
    <property type="entry name" value="GGDEF"/>
    <property type="match status" value="2"/>
</dbReference>
<accession>A0A517MYK2</accession>
<feature type="domain" description="GGDEF" evidence="5">
    <location>
        <begin position="364"/>
        <end position="494"/>
    </location>
</feature>
<dbReference type="KEGG" id="amob:HG15A2_33020"/>
<dbReference type="PANTHER" id="PTHR45138:SF9">
    <property type="entry name" value="DIGUANYLATE CYCLASE DGCM-RELATED"/>
    <property type="match status" value="1"/>
</dbReference>
<evidence type="ECO:0000259" key="5">
    <source>
        <dbReference type="PROSITE" id="PS50887"/>
    </source>
</evidence>
<dbReference type="SMART" id="SM00267">
    <property type="entry name" value="GGDEF"/>
    <property type="match status" value="2"/>
</dbReference>
<dbReference type="InterPro" id="IPR029787">
    <property type="entry name" value="Nucleotide_cyclase"/>
</dbReference>
<reference evidence="6 7" key="1">
    <citation type="submission" date="2019-02" db="EMBL/GenBank/DDBJ databases">
        <title>Deep-cultivation of Planctomycetes and their phenomic and genomic characterization uncovers novel biology.</title>
        <authorList>
            <person name="Wiegand S."/>
            <person name="Jogler M."/>
            <person name="Boedeker C."/>
            <person name="Pinto D."/>
            <person name="Vollmers J."/>
            <person name="Rivas-Marin E."/>
            <person name="Kohn T."/>
            <person name="Peeters S.H."/>
            <person name="Heuer A."/>
            <person name="Rast P."/>
            <person name="Oberbeckmann S."/>
            <person name="Bunk B."/>
            <person name="Jeske O."/>
            <person name="Meyerdierks A."/>
            <person name="Storesund J.E."/>
            <person name="Kallscheuer N."/>
            <person name="Luecker S."/>
            <person name="Lage O.M."/>
            <person name="Pohl T."/>
            <person name="Merkel B.J."/>
            <person name="Hornburger P."/>
            <person name="Mueller R.-W."/>
            <person name="Bruemmer F."/>
            <person name="Labrenz M."/>
            <person name="Spormann A.M."/>
            <person name="Op den Camp H."/>
            <person name="Overmann J."/>
            <person name="Amann R."/>
            <person name="Jetten M.S.M."/>
            <person name="Mascher T."/>
            <person name="Medema M.H."/>
            <person name="Devos D.P."/>
            <person name="Kaster A.-K."/>
            <person name="Ovreas L."/>
            <person name="Rohde M."/>
            <person name="Galperin M.Y."/>
            <person name="Jogler C."/>
        </authorList>
    </citation>
    <scope>NUCLEOTIDE SEQUENCE [LARGE SCALE GENOMIC DNA]</scope>
    <source>
        <strain evidence="6 7">HG15A2</strain>
    </source>
</reference>
<dbReference type="NCBIfam" id="TIGR00254">
    <property type="entry name" value="GGDEF"/>
    <property type="match status" value="2"/>
</dbReference>
<dbReference type="CDD" id="cd01949">
    <property type="entry name" value="GGDEF"/>
    <property type="match status" value="1"/>
</dbReference>
<organism evidence="6 7">
    <name type="scientific">Adhaeretor mobilis</name>
    <dbReference type="NCBI Taxonomy" id="1930276"/>
    <lineage>
        <taxon>Bacteria</taxon>
        <taxon>Pseudomonadati</taxon>
        <taxon>Planctomycetota</taxon>
        <taxon>Planctomycetia</taxon>
        <taxon>Pirellulales</taxon>
        <taxon>Lacipirellulaceae</taxon>
        <taxon>Adhaeretor</taxon>
    </lineage>
</organism>
<dbReference type="EC" id="2.7.7.65" evidence="1"/>
<protein>
    <recommendedName>
        <fullName evidence="1">diguanylate cyclase</fullName>
        <ecNumber evidence="1">2.7.7.65</ecNumber>
    </recommendedName>
</protein>
<dbReference type="PANTHER" id="PTHR45138">
    <property type="entry name" value="REGULATORY COMPONENTS OF SENSORY TRANSDUCTION SYSTEM"/>
    <property type="match status" value="1"/>
</dbReference>
<dbReference type="Gene3D" id="3.30.70.270">
    <property type="match status" value="2"/>
</dbReference>
<dbReference type="FunFam" id="3.30.70.270:FF:000001">
    <property type="entry name" value="Diguanylate cyclase domain protein"/>
    <property type="match status" value="1"/>
</dbReference>
<keyword evidence="4" id="KW-0812">Transmembrane</keyword>
<dbReference type="Proteomes" id="UP000319852">
    <property type="component" value="Chromosome"/>
</dbReference>
<evidence type="ECO:0000256" key="1">
    <source>
        <dbReference type="ARBA" id="ARBA00012528"/>
    </source>
</evidence>
<dbReference type="InterPro" id="IPR043128">
    <property type="entry name" value="Rev_trsase/Diguanyl_cyclase"/>
</dbReference>
<comment type="catalytic activity">
    <reaction evidence="2">
        <text>2 GTP = 3',3'-c-di-GMP + 2 diphosphate</text>
        <dbReference type="Rhea" id="RHEA:24898"/>
        <dbReference type="ChEBI" id="CHEBI:33019"/>
        <dbReference type="ChEBI" id="CHEBI:37565"/>
        <dbReference type="ChEBI" id="CHEBI:58805"/>
        <dbReference type="EC" id="2.7.7.65"/>
    </reaction>
</comment>
<dbReference type="SUPFAM" id="SSF55073">
    <property type="entry name" value="Nucleotide cyclase"/>
    <property type="match status" value="2"/>
</dbReference>